<reference evidence="2 3" key="1">
    <citation type="journal article" date="2024" name="Nat. Commun.">
        <title>Phylogenomics reveals the evolutionary origins of lichenization in chlorophyte algae.</title>
        <authorList>
            <person name="Puginier C."/>
            <person name="Libourel C."/>
            <person name="Otte J."/>
            <person name="Skaloud P."/>
            <person name="Haon M."/>
            <person name="Grisel S."/>
            <person name="Petersen M."/>
            <person name="Berrin J.G."/>
            <person name="Delaux P.M."/>
            <person name="Dal Grande F."/>
            <person name="Keller J."/>
        </authorList>
    </citation>
    <scope>NUCLEOTIDE SEQUENCE [LARGE SCALE GENOMIC DNA]</scope>
    <source>
        <strain evidence="2 3">SAG 2043</strain>
    </source>
</reference>
<sequence length="246" mass="27447">MFYKRLPGRVNPVLLENDLLAPAECTVFPRGASCSLPYWFPAKAVCVPSVSLCGMSLLHEVITAWGLPSATVQKLEVWLSHPERGWSLTEPPDEAFYSIGEDHLVQAGLATVRERLSVLAKLKPAVDKRAPRFEGEGVGVQVPPNSWRNCCMGDRMYPILQLYLDKTKSVSEESDKDDEDSGQSLPEDPHARMQWDVVNGQMRLQPSSAAAGMPWIITLNWKEVQADNVCGGFWGPRLLMGREHFK</sequence>
<evidence type="ECO:0000313" key="2">
    <source>
        <dbReference type="EMBL" id="KAK9824032.1"/>
    </source>
</evidence>
<accession>A0AAW1QRG0</accession>
<evidence type="ECO:0000256" key="1">
    <source>
        <dbReference type="SAM" id="MobiDB-lite"/>
    </source>
</evidence>
<evidence type="ECO:0000313" key="3">
    <source>
        <dbReference type="Proteomes" id="UP001489004"/>
    </source>
</evidence>
<keyword evidence="3" id="KW-1185">Reference proteome</keyword>
<name>A0AAW1QRG0_9CHLO</name>
<dbReference type="Proteomes" id="UP001489004">
    <property type="component" value="Unassembled WGS sequence"/>
</dbReference>
<proteinExistence type="predicted"/>
<protein>
    <submittedName>
        <fullName evidence="2">Uncharacterized protein</fullName>
    </submittedName>
</protein>
<dbReference type="EMBL" id="JALJOR010000002">
    <property type="protein sequence ID" value="KAK9824032.1"/>
    <property type="molecule type" value="Genomic_DNA"/>
</dbReference>
<dbReference type="AlphaFoldDB" id="A0AAW1QRG0"/>
<organism evidence="2 3">
    <name type="scientific">[Myrmecia] bisecta</name>
    <dbReference type="NCBI Taxonomy" id="41462"/>
    <lineage>
        <taxon>Eukaryota</taxon>
        <taxon>Viridiplantae</taxon>
        <taxon>Chlorophyta</taxon>
        <taxon>core chlorophytes</taxon>
        <taxon>Trebouxiophyceae</taxon>
        <taxon>Trebouxiales</taxon>
        <taxon>Trebouxiaceae</taxon>
        <taxon>Myrmecia</taxon>
    </lineage>
</organism>
<comment type="caution">
    <text evidence="2">The sequence shown here is derived from an EMBL/GenBank/DDBJ whole genome shotgun (WGS) entry which is preliminary data.</text>
</comment>
<gene>
    <name evidence="2" type="ORF">WJX72_007142</name>
</gene>
<feature type="region of interest" description="Disordered" evidence="1">
    <location>
        <begin position="170"/>
        <end position="189"/>
    </location>
</feature>